<dbReference type="OrthoDB" id="549701at2"/>
<comment type="caution">
    <text evidence="2">The sequence shown here is derived from an EMBL/GenBank/DDBJ whole genome shotgun (WGS) entry which is preliminary data.</text>
</comment>
<dbReference type="PANTHER" id="PTHR22916:SF56">
    <property type="entry name" value="GLYCOSYL TRANSFERASE"/>
    <property type="match status" value="1"/>
</dbReference>
<dbReference type="STRING" id="1921803.NIES593_20325"/>
<dbReference type="SUPFAM" id="SSF53448">
    <property type="entry name" value="Nucleotide-diphospho-sugar transferases"/>
    <property type="match status" value="1"/>
</dbReference>
<keyword evidence="3" id="KW-1185">Reference proteome</keyword>
<sequence length="342" mass="39545">MKNNNPTLSIGLPVYNGAQFIEEALDSILAQTFEDFELIISDNASTDATKEICRDYAAKDSRIRYYRSEKNLGAAWNFNRVFELSSGKYFKWAAHDDVLAVDFLLKCVKVLEQNPNVVLCHSYTKIIDKDGQVLQHYQAKLNTNAPNPQERFHALLGRHLNIQIFGLIRTSALKMRPLIGNYSYADEILLLKLAMLGRFYEIPEYLFSYRKHAQQSMSQFTDNLLIYASGNSKQPTDKLPDHHAYTIWFDPANEGQIFFPHWRIAQECLSSVWEAPLSWYERICCYLSVFNQWRGLEFLLLKDSIEAVKQLGYNSSKIFALREQRSIGTEVETRIDKGLKEL</sequence>
<evidence type="ECO:0000313" key="2">
    <source>
        <dbReference type="EMBL" id="OKH19887.1"/>
    </source>
</evidence>
<evidence type="ECO:0000259" key="1">
    <source>
        <dbReference type="Pfam" id="PF00535"/>
    </source>
</evidence>
<accession>A0A1U7H907</accession>
<feature type="domain" description="Glycosyltransferase 2-like" evidence="1">
    <location>
        <begin position="9"/>
        <end position="173"/>
    </location>
</feature>
<dbReference type="Pfam" id="PF00535">
    <property type="entry name" value="Glycos_transf_2"/>
    <property type="match status" value="1"/>
</dbReference>
<organism evidence="2 3">
    <name type="scientific">Hydrococcus rivularis NIES-593</name>
    <dbReference type="NCBI Taxonomy" id="1921803"/>
    <lineage>
        <taxon>Bacteria</taxon>
        <taxon>Bacillati</taxon>
        <taxon>Cyanobacteriota</taxon>
        <taxon>Cyanophyceae</taxon>
        <taxon>Pleurocapsales</taxon>
        <taxon>Hydrococcaceae</taxon>
        <taxon>Hydrococcus</taxon>
    </lineage>
</organism>
<dbReference type="PANTHER" id="PTHR22916">
    <property type="entry name" value="GLYCOSYLTRANSFERASE"/>
    <property type="match status" value="1"/>
</dbReference>
<dbReference type="InterPro" id="IPR029044">
    <property type="entry name" value="Nucleotide-diphossugar_trans"/>
</dbReference>
<keyword evidence="2" id="KW-0808">Transferase</keyword>
<dbReference type="AlphaFoldDB" id="A0A1U7H907"/>
<evidence type="ECO:0000313" key="3">
    <source>
        <dbReference type="Proteomes" id="UP000186868"/>
    </source>
</evidence>
<dbReference type="Gene3D" id="3.90.550.10">
    <property type="entry name" value="Spore Coat Polysaccharide Biosynthesis Protein SpsA, Chain A"/>
    <property type="match status" value="1"/>
</dbReference>
<protein>
    <submittedName>
        <fullName evidence="2">Glycosyl transferase</fullName>
    </submittedName>
</protein>
<dbReference type="Proteomes" id="UP000186868">
    <property type="component" value="Unassembled WGS sequence"/>
</dbReference>
<dbReference type="InterPro" id="IPR001173">
    <property type="entry name" value="Glyco_trans_2-like"/>
</dbReference>
<dbReference type="RefSeq" id="WP_073601327.1">
    <property type="nucleotide sequence ID" value="NZ_MRCB01000036.1"/>
</dbReference>
<dbReference type="EMBL" id="MRCB01000036">
    <property type="protein sequence ID" value="OKH19887.1"/>
    <property type="molecule type" value="Genomic_DNA"/>
</dbReference>
<name>A0A1U7H907_9CYAN</name>
<reference evidence="2 3" key="1">
    <citation type="submission" date="2016-11" db="EMBL/GenBank/DDBJ databases">
        <title>Draft Genome Sequences of Nine Cyanobacterial Strains from Diverse Habitats.</title>
        <authorList>
            <person name="Zhu T."/>
            <person name="Hou S."/>
            <person name="Lu X."/>
            <person name="Hess W.R."/>
        </authorList>
    </citation>
    <scope>NUCLEOTIDE SEQUENCE [LARGE SCALE GENOMIC DNA]</scope>
    <source>
        <strain evidence="2 3">NIES-593</strain>
    </source>
</reference>
<dbReference type="GO" id="GO:0016740">
    <property type="term" value="F:transferase activity"/>
    <property type="evidence" value="ECO:0007669"/>
    <property type="project" value="UniProtKB-KW"/>
</dbReference>
<gene>
    <name evidence="2" type="ORF">NIES593_20325</name>
</gene>
<proteinExistence type="predicted"/>